<evidence type="ECO:0000256" key="2">
    <source>
        <dbReference type="ARBA" id="ARBA00022723"/>
    </source>
</evidence>
<comment type="subcellular location">
    <subcellularLocation>
        <location evidence="1">Nucleus</location>
    </subcellularLocation>
</comment>
<evidence type="ECO:0000259" key="7">
    <source>
        <dbReference type="PROSITE" id="PS50064"/>
    </source>
</evidence>
<dbReference type="PROSITE" id="PS52007">
    <property type="entry name" value="PADR1"/>
    <property type="match status" value="1"/>
</dbReference>
<feature type="region of interest" description="Disordered" evidence="6">
    <location>
        <begin position="1"/>
        <end position="130"/>
    </location>
</feature>
<dbReference type="InterPro" id="IPR001510">
    <property type="entry name" value="Znf_PARP"/>
</dbReference>
<keyword evidence="3" id="KW-0863">Zinc-finger</keyword>
<dbReference type="Pfam" id="PF21728">
    <property type="entry name" value="PADR1_N"/>
    <property type="match status" value="1"/>
</dbReference>
<keyword evidence="2" id="KW-0479">Metal-binding</keyword>
<evidence type="ECO:0000313" key="8">
    <source>
        <dbReference type="Proteomes" id="UP000035681"/>
    </source>
</evidence>
<evidence type="ECO:0000256" key="5">
    <source>
        <dbReference type="ARBA" id="ARBA00023242"/>
    </source>
</evidence>
<protein>
    <submittedName>
        <fullName evidence="9">PARP-type domain-containing protein</fullName>
    </submittedName>
</protein>
<dbReference type="Gene3D" id="3.30.1740.10">
    <property type="entry name" value="Zinc finger, PARP-type"/>
    <property type="match status" value="2"/>
</dbReference>
<organism evidence="8 9">
    <name type="scientific">Strongyloides stercoralis</name>
    <name type="common">Threadworm</name>
    <dbReference type="NCBI Taxonomy" id="6248"/>
    <lineage>
        <taxon>Eukaryota</taxon>
        <taxon>Metazoa</taxon>
        <taxon>Ecdysozoa</taxon>
        <taxon>Nematoda</taxon>
        <taxon>Chromadorea</taxon>
        <taxon>Rhabditida</taxon>
        <taxon>Tylenchina</taxon>
        <taxon>Panagrolaimomorpha</taxon>
        <taxon>Strongyloidoidea</taxon>
        <taxon>Strongyloididae</taxon>
        <taxon>Strongyloides</taxon>
    </lineage>
</organism>
<dbReference type="WBParaSite" id="TCONS_00002249.p1">
    <property type="protein sequence ID" value="TCONS_00002249.p1"/>
    <property type="gene ID" value="XLOC_002121"/>
</dbReference>
<sequence length="454" mass="52112">RMSRAAKKNRKAIIELSDDELEGPVIQSSSEDDFKDDESSSESDVETESMSSSLLSSEVEPSPVKKKVKKVVKRVKKNDVKVEEVEDKNSTGKRKHSGEGVKEAKKKKIDDGEDRKSTGGGKSDNAPRAEELPFAAEYAKTSRATCKHCGNKIEKDELKLCTRFPSPFFDGYQEQGFHFVCFFNRAPKVKLFPHNFKGFDWIKEEDQERIKRKIDEVIEDAGGIEEILKEYTPTVSIGKRTAKCAECKEALEKDEVRLSCKNQNYHLKCYKNSNKRFFKGSSKEILNYNNMDDDRKKMLDELFPKVEESAIKSELDENEAKLKEQSKMMNDLKVAFEKHLSRDEVKELLEANGHSREKRTHERNLKCLIELSLFGVPENCKKCGNVVEFSESQVKFVCRGKDEDQVRCDFKTKNPVVTRLRVPDSMKDSNDYLENHFTPKKRTRILPKDTMGGD</sequence>
<evidence type="ECO:0000313" key="9">
    <source>
        <dbReference type="WBParaSite" id="TCONS_00002249.p1"/>
    </source>
</evidence>
<dbReference type="Gene3D" id="3.90.640.80">
    <property type="match status" value="1"/>
</dbReference>
<dbReference type="Proteomes" id="UP000035681">
    <property type="component" value="Unplaced"/>
</dbReference>
<dbReference type="GO" id="GO:0003677">
    <property type="term" value="F:DNA binding"/>
    <property type="evidence" value="ECO:0007669"/>
    <property type="project" value="InterPro"/>
</dbReference>
<dbReference type="Pfam" id="PF00645">
    <property type="entry name" value="zf-PARP"/>
    <property type="match status" value="1"/>
</dbReference>
<dbReference type="PROSITE" id="PS50064">
    <property type="entry name" value="ZF_PARP_2"/>
    <property type="match status" value="1"/>
</dbReference>
<dbReference type="InterPro" id="IPR036957">
    <property type="entry name" value="Znf_PARP_sf"/>
</dbReference>
<evidence type="ECO:0000256" key="6">
    <source>
        <dbReference type="SAM" id="MobiDB-lite"/>
    </source>
</evidence>
<evidence type="ECO:0000256" key="4">
    <source>
        <dbReference type="ARBA" id="ARBA00022833"/>
    </source>
</evidence>
<feature type="compositionally biased region" description="Low complexity" evidence="6">
    <location>
        <begin position="48"/>
        <end position="62"/>
    </location>
</feature>
<dbReference type="GO" id="GO:0008270">
    <property type="term" value="F:zinc ion binding"/>
    <property type="evidence" value="ECO:0007669"/>
    <property type="project" value="UniProtKB-KW"/>
</dbReference>
<dbReference type="SUPFAM" id="SSF57716">
    <property type="entry name" value="Glucocorticoid receptor-like (DNA-binding domain)"/>
    <property type="match status" value="1"/>
</dbReference>
<proteinExistence type="predicted"/>
<dbReference type="InterPro" id="IPR049296">
    <property type="entry name" value="PARP1-like_PADR1_N"/>
</dbReference>
<dbReference type="SMART" id="SM01336">
    <property type="entry name" value="zf-PARP"/>
    <property type="match status" value="2"/>
</dbReference>
<dbReference type="SMART" id="SM01335">
    <property type="entry name" value="PADR1"/>
    <property type="match status" value="1"/>
</dbReference>
<keyword evidence="8" id="KW-1185">Reference proteome</keyword>
<feature type="compositionally biased region" description="Basic residues" evidence="6">
    <location>
        <begin position="1"/>
        <end position="11"/>
    </location>
</feature>
<feature type="compositionally biased region" description="Basic residues" evidence="6">
    <location>
        <begin position="64"/>
        <end position="76"/>
    </location>
</feature>
<name>A0AAF5CUY2_STRER</name>
<dbReference type="GO" id="GO:0005634">
    <property type="term" value="C:nucleus"/>
    <property type="evidence" value="ECO:0007669"/>
    <property type="project" value="UniProtKB-SubCell"/>
</dbReference>
<feature type="compositionally biased region" description="Acidic residues" evidence="6">
    <location>
        <begin position="30"/>
        <end position="47"/>
    </location>
</feature>
<feature type="compositionally biased region" description="Basic and acidic residues" evidence="6">
    <location>
        <begin position="77"/>
        <end position="90"/>
    </location>
</feature>
<keyword evidence="4" id="KW-0862">Zinc</keyword>
<evidence type="ECO:0000256" key="3">
    <source>
        <dbReference type="ARBA" id="ARBA00022771"/>
    </source>
</evidence>
<feature type="domain" description="PARP-type" evidence="7">
    <location>
        <begin position="134"/>
        <end position="218"/>
    </location>
</feature>
<evidence type="ECO:0000256" key="1">
    <source>
        <dbReference type="ARBA" id="ARBA00004123"/>
    </source>
</evidence>
<accession>A0AAF5CUY2</accession>
<feature type="compositionally biased region" description="Basic and acidic residues" evidence="6">
    <location>
        <begin position="97"/>
        <end position="117"/>
    </location>
</feature>
<reference evidence="9" key="1">
    <citation type="submission" date="2024-02" db="UniProtKB">
        <authorList>
            <consortium name="WormBaseParasite"/>
        </authorList>
    </citation>
    <scope>IDENTIFICATION</scope>
</reference>
<dbReference type="AlphaFoldDB" id="A0AAF5CUY2"/>
<keyword evidence="5" id="KW-0539">Nucleus</keyword>